<keyword evidence="1" id="KW-0472">Membrane</keyword>
<keyword evidence="1" id="KW-0812">Transmembrane</keyword>
<comment type="caution">
    <text evidence="2">The sequence shown here is derived from an EMBL/GenBank/DDBJ whole genome shotgun (WGS) entry which is preliminary data.</text>
</comment>
<name>A0A813G5V8_POLGL</name>
<protein>
    <submittedName>
        <fullName evidence="2">Uncharacterized protein</fullName>
    </submittedName>
</protein>
<evidence type="ECO:0000313" key="3">
    <source>
        <dbReference type="Proteomes" id="UP000654075"/>
    </source>
</evidence>
<accession>A0A813G5V8</accession>
<evidence type="ECO:0000256" key="1">
    <source>
        <dbReference type="SAM" id="Phobius"/>
    </source>
</evidence>
<dbReference type="EMBL" id="CAJNNV010027796">
    <property type="protein sequence ID" value="CAE8621670.1"/>
    <property type="molecule type" value="Genomic_DNA"/>
</dbReference>
<evidence type="ECO:0000313" key="2">
    <source>
        <dbReference type="EMBL" id="CAE8621670.1"/>
    </source>
</evidence>
<feature type="transmembrane region" description="Helical" evidence="1">
    <location>
        <begin position="44"/>
        <end position="77"/>
    </location>
</feature>
<reference evidence="2" key="1">
    <citation type="submission" date="2021-02" db="EMBL/GenBank/DDBJ databases">
        <authorList>
            <person name="Dougan E. K."/>
            <person name="Rhodes N."/>
            <person name="Thang M."/>
            <person name="Chan C."/>
        </authorList>
    </citation>
    <scope>NUCLEOTIDE SEQUENCE</scope>
</reference>
<keyword evidence="1" id="KW-1133">Transmembrane helix</keyword>
<proteinExistence type="predicted"/>
<dbReference type="Proteomes" id="UP000654075">
    <property type="component" value="Unassembled WGS sequence"/>
</dbReference>
<keyword evidence="3" id="KW-1185">Reference proteome</keyword>
<organism evidence="2 3">
    <name type="scientific">Polarella glacialis</name>
    <name type="common">Dinoflagellate</name>
    <dbReference type="NCBI Taxonomy" id="89957"/>
    <lineage>
        <taxon>Eukaryota</taxon>
        <taxon>Sar</taxon>
        <taxon>Alveolata</taxon>
        <taxon>Dinophyceae</taxon>
        <taxon>Suessiales</taxon>
        <taxon>Suessiaceae</taxon>
        <taxon>Polarella</taxon>
    </lineage>
</organism>
<gene>
    <name evidence="2" type="ORF">PGLA1383_LOCUS39202</name>
</gene>
<sequence length="113" mass="13023">MHISFVHSHNPQSLITKHRQRRGKLKQRGVTGNTKGEVGDEILLFLLLLLFKLLLVIIVLLLIILLLFLLLLITLLLNPLSTRSYHHPPPVFSYELRRILLCSPDHPARRLTP</sequence>
<dbReference type="AlphaFoldDB" id="A0A813G5V8"/>